<protein>
    <submittedName>
        <fullName evidence="13">Hemolysin, contains CBS domains</fullName>
    </submittedName>
</protein>
<dbReference type="InterPro" id="IPR005170">
    <property type="entry name" value="Transptr-assoc_dom"/>
</dbReference>
<feature type="compositionally biased region" description="Polar residues" evidence="9">
    <location>
        <begin position="473"/>
        <end position="491"/>
    </location>
</feature>
<feature type="transmembrane region" description="Helical" evidence="10">
    <location>
        <begin position="63"/>
        <end position="82"/>
    </location>
</feature>
<dbReference type="AlphaFoldDB" id="A0A1H6HPM5"/>
<proteinExistence type="predicted"/>
<evidence type="ECO:0000313" key="13">
    <source>
        <dbReference type="EMBL" id="SEH37796.1"/>
    </source>
</evidence>
<keyword evidence="4" id="KW-0677">Repeat</keyword>
<evidence type="ECO:0000256" key="3">
    <source>
        <dbReference type="ARBA" id="ARBA00022692"/>
    </source>
</evidence>
<evidence type="ECO:0000256" key="4">
    <source>
        <dbReference type="ARBA" id="ARBA00022737"/>
    </source>
</evidence>
<dbReference type="InterPro" id="IPR002550">
    <property type="entry name" value="CNNM"/>
</dbReference>
<dbReference type="Pfam" id="PF00571">
    <property type="entry name" value="CBS"/>
    <property type="match status" value="2"/>
</dbReference>
<dbReference type="InterPro" id="IPR044751">
    <property type="entry name" value="Ion_transp-like_CBS"/>
</dbReference>
<comment type="subcellular location">
    <subcellularLocation>
        <location evidence="1">Cell membrane</location>
        <topology evidence="1">Multi-pass membrane protein</topology>
    </subcellularLocation>
</comment>
<evidence type="ECO:0000256" key="5">
    <source>
        <dbReference type="ARBA" id="ARBA00022989"/>
    </source>
</evidence>
<keyword evidence="2" id="KW-1003">Cell membrane</keyword>
<evidence type="ECO:0000256" key="10">
    <source>
        <dbReference type="SAM" id="Phobius"/>
    </source>
</evidence>
<feature type="transmembrane region" description="Helical" evidence="10">
    <location>
        <begin position="12"/>
        <end position="32"/>
    </location>
</feature>
<dbReference type="InterPro" id="IPR046342">
    <property type="entry name" value="CBS_dom_sf"/>
</dbReference>
<accession>A0A1H6HPM5</accession>
<dbReference type="PROSITE" id="PS51846">
    <property type="entry name" value="CNNM"/>
    <property type="match status" value="1"/>
</dbReference>
<dbReference type="PANTHER" id="PTHR43099:SF5">
    <property type="entry name" value="HLYC_CORC FAMILY TRANSPORTER"/>
    <property type="match status" value="1"/>
</dbReference>
<feature type="domain" description="CNNM transmembrane" evidence="12">
    <location>
        <begin position="3"/>
        <end position="205"/>
    </location>
</feature>
<keyword evidence="5 10" id="KW-1133">Transmembrane helix</keyword>
<feature type="domain" description="CBS" evidence="11">
    <location>
        <begin position="224"/>
        <end position="287"/>
    </location>
</feature>
<evidence type="ECO:0000256" key="6">
    <source>
        <dbReference type="ARBA" id="ARBA00023122"/>
    </source>
</evidence>
<evidence type="ECO:0000259" key="11">
    <source>
        <dbReference type="PROSITE" id="PS51371"/>
    </source>
</evidence>
<feature type="domain" description="CBS" evidence="11">
    <location>
        <begin position="293"/>
        <end position="350"/>
    </location>
</feature>
<dbReference type="InterPro" id="IPR016169">
    <property type="entry name" value="FAD-bd_PCMH_sub2"/>
</dbReference>
<dbReference type="SMART" id="SM01091">
    <property type="entry name" value="CorC_HlyC"/>
    <property type="match status" value="1"/>
</dbReference>
<feature type="region of interest" description="Disordered" evidence="9">
    <location>
        <begin position="437"/>
        <end position="491"/>
    </location>
</feature>
<evidence type="ECO:0000256" key="7">
    <source>
        <dbReference type="ARBA" id="ARBA00023136"/>
    </source>
</evidence>
<evidence type="ECO:0000256" key="2">
    <source>
        <dbReference type="ARBA" id="ARBA00022475"/>
    </source>
</evidence>
<feature type="compositionally biased region" description="Acidic residues" evidence="9">
    <location>
        <begin position="450"/>
        <end position="466"/>
    </location>
</feature>
<feature type="transmembrane region" description="Helical" evidence="10">
    <location>
        <begin position="102"/>
        <end position="126"/>
    </location>
</feature>
<dbReference type="PANTHER" id="PTHR43099">
    <property type="entry name" value="UPF0053 PROTEIN YRKA"/>
    <property type="match status" value="1"/>
</dbReference>
<dbReference type="Gene3D" id="3.10.580.10">
    <property type="entry name" value="CBS-domain"/>
    <property type="match status" value="1"/>
</dbReference>
<evidence type="ECO:0000256" key="9">
    <source>
        <dbReference type="SAM" id="MobiDB-lite"/>
    </source>
</evidence>
<keyword evidence="7 10" id="KW-0472">Membrane</keyword>
<reference evidence="13 14" key="1">
    <citation type="submission" date="2016-10" db="EMBL/GenBank/DDBJ databases">
        <authorList>
            <person name="de Groot N.N."/>
        </authorList>
    </citation>
    <scope>NUCLEOTIDE SEQUENCE [LARGE SCALE GENOMIC DNA]</scope>
    <source>
        <strain evidence="13 14">IBRC-M10418</strain>
    </source>
</reference>
<dbReference type="RefSeq" id="WP_092815444.1">
    <property type="nucleotide sequence ID" value="NZ_FNWU01000001.1"/>
</dbReference>
<gene>
    <name evidence="13" type="ORF">SAMN05192561_101266</name>
</gene>
<keyword evidence="14" id="KW-1185">Reference proteome</keyword>
<dbReference type="STRING" id="1267564.SAMN05192561_101266"/>
<sequence length="491" mass="51720">MVDVALSVGRVLLALVLVALNGFFVAAEFAYVRVRATAVDSMVEQGKTGAGLLADAMDSLDDYLAVTQLGITIASLGLGWIGEPAVAALIEPVLGDFLPAEIVHLVAFAIGFSVITFLHVVFGELAPKTIAIAQAERIALLVAAPMQFFYYVFLPGIIVFNGTANAFTRLLGVPPASETDETLTERELRMALSHAGEEGHVGAEEVEMIDRVFDLDDVTVREVMVPRPDVRTVTDDLTIPALRSVVVDAGHTRYPVVDADDPDQVVGLVDAKDVLRATETTGASDAEPTAGDISREIHAVPETTDVATLLSDLQGRNAQMAAVIDEWGVLAGIVTIEDIVEVVVGDIRDEFDVAGGESEPGIERREDGSLTVDGGVTITAVNAELGTALDHDAVETIGGIVLSRLDRQPTVGDRVTLDGYAFEVTDVEGMRVSTLVVRSESDGSGSESGENSEPESDENPETEPGENTEAGASENTETASNGDTSGSESET</sequence>
<keyword evidence="3 10" id="KW-0812">Transmembrane</keyword>
<evidence type="ECO:0000256" key="8">
    <source>
        <dbReference type="PROSITE-ProRule" id="PRU00703"/>
    </source>
</evidence>
<dbReference type="CDD" id="cd04590">
    <property type="entry name" value="CBS_pair_CorC_HlyC_assoc"/>
    <property type="match status" value="1"/>
</dbReference>
<keyword evidence="6 8" id="KW-0129">CBS domain</keyword>
<dbReference type="SUPFAM" id="SSF54631">
    <property type="entry name" value="CBS-domain pair"/>
    <property type="match status" value="1"/>
</dbReference>
<dbReference type="PROSITE" id="PS51371">
    <property type="entry name" value="CBS"/>
    <property type="match status" value="2"/>
</dbReference>
<dbReference type="GO" id="GO:0005886">
    <property type="term" value="C:plasma membrane"/>
    <property type="evidence" value="ECO:0007669"/>
    <property type="project" value="UniProtKB-SubCell"/>
</dbReference>
<evidence type="ECO:0000313" key="14">
    <source>
        <dbReference type="Proteomes" id="UP000199215"/>
    </source>
</evidence>
<dbReference type="OrthoDB" id="53218at2157"/>
<feature type="transmembrane region" description="Helical" evidence="10">
    <location>
        <begin position="138"/>
        <end position="160"/>
    </location>
</feature>
<dbReference type="GO" id="GO:0050660">
    <property type="term" value="F:flavin adenine dinucleotide binding"/>
    <property type="evidence" value="ECO:0007669"/>
    <property type="project" value="InterPro"/>
</dbReference>
<evidence type="ECO:0000259" key="12">
    <source>
        <dbReference type="PROSITE" id="PS51846"/>
    </source>
</evidence>
<name>A0A1H6HPM5_9EURY</name>
<dbReference type="Pfam" id="PF03471">
    <property type="entry name" value="CorC_HlyC"/>
    <property type="match status" value="1"/>
</dbReference>
<evidence type="ECO:0000256" key="1">
    <source>
        <dbReference type="ARBA" id="ARBA00004651"/>
    </source>
</evidence>
<dbReference type="SUPFAM" id="SSF56176">
    <property type="entry name" value="FAD-binding/transporter-associated domain-like"/>
    <property type="match status" value="1"/>
</dbReference>
<dbReference type="InterPro" id="IPR051676">
    <property type="entry name" value="UPF0053_domain"/>
</dbReference>
<dbReference type="EMBL" id="FNWU01000001">
    <property type="protein sequence ID" value="SEH37796.1"/>
    <property type="molecule type" value="Genomic_DNA"/>
</dbReference>
<dbReference type="Proteomes" id="UP000199215">
    <property type="component" value="Unassembled WGS sequence"/>
</dbReference>
<organism evidence="13 14">
    <name type="scientific">Halopenitus malekzadehii</name>
    <dbReference type="NCBI Taxonomy" id="1267564"/>
    <lineage>
        <taxon>Archaea</taxon>
        <taxon>Methanobacteriati</taxon>
        <taxon>Methanobacteriota</taxon>
        <taxon>Stenosarchaea group</taxon>
        <taxon>Halobacteria</taxon>
        <taxon>Halobacteriales</taxon>
        <taxon>Haloferacaceae</taxon>
        <taxon>Halopenitus</taxon>
    </lineage>
</organism>
<dbReference type="SMART" id="SM00116">
    <property type="entry name" value="CBS"/>
    <property type="match status" value="2"/>
</dbReference>
<dbReference type="Gene3D" id="3.30.465.10">
    <property type="match status" value="1"/>
</dbReference>
<dbReference type="InterPro" id="IPR000644">
    <property type="entry name" value="CBS_dom"/>
</dbReference>
<dbReference type="InterPro" id="IPR036318">
    <property type="entry name" value="FAD-bd_PCMH-like_sf"/>
</dbReference>
<dbReference type="Pfam" id="PF01595">
    <property type="entry name" value="CNNM"/>
    <property type="match status" value="1"/>
</dbReference>